<evidence type="ECO:0000313" key="3">
    <source>
        <dbReference type="EMBL" id="ANE46049.1"/>
    </source>
</evidence>
<dbReference type="RefSeq" id="WP_068605432.1">
    <property type="nucleotide sequence ID" value="NZ_CP011388.1"/>
</dbReference>
<dbReference type="STRING" id="1178515.SY83_06850"/>
<feature type="compositionally biased region" description="Gly residues" evidence="1">
    <location>
        <begin position="114"/>
        <end position="124"/>
    </location>
</feature>
<evidence type="ECO:0000256" key="1">
    <source>
        <dbReference type="SAM" id="MobiDB-lite"/>
    </source>
</evidence>
<organism evidence="3 4">
    <name type="scientific">Paenibacillus swuensis</name>
    <dbReference type="NCBI Taxonomy" id="1178515"/>
    <lineage>
        <taxon>Bacteria</taxon>
        <taxon>Bacillati</taxon>
        <taxon>Bacillota</taxon>
        <taxon>Bacilli</taxon>
        <taxon>Bacillales</taxon>
        <taxon>Paenibacillaceae</taxon>
        <taxon>Paenibacillus</taxon>
    </lineage>
</organism>
<dbReference type="AlphaFoldDB" id="A0A172TG62"/>
<dbReference type="OrthoDB" id="2662662at2"/>
<feature type="compositionally biased region" description="Polar residues" evidence="1">
    <location>
        <begin position="95"/>
        <end position="113"/>
    </location>
</feature>
<feature type="transmembrane region" description="Helical" evidence="2">
    <location>
        <begin position="12"/>
        <end position="33"/>
    </location>
</feature>
<accession>A0A172TG62</accession>
<protein>
    <submittedName>
        <fullName evidence="3">Uncharacterized protein</fullName>
    </submittedName>
</protein>
<gene>
    <name evidence="3" type="ORF">SY83_06850</name>
</gene>
<proteinExistence type="predicted"/>
<keyword evidence="2" id="KW-0472">Membrane</keyword>
<dbReference type="Proteomes" id="UP000076927">
    <property type="component" value="Chromosome"/>
</dbReference>
<keyword evidence="4" id="KW-1185">Reference proteome</keyword>
<dbReference type="KEGG" id="pswu:SY83_06850"/>
<evidence type="ECO:0000313" key="4">
    <source>
        <dbReference type="Proteomes" id="UP000076927"/>
    </source>
</evidence>
<dbReference type="PATRIC" id="fig|1178515.4.peg.1363"/>
<evidence type="ECO:0000256" key="2">
    <source>
        <dbReference type="SAM" id="Phobius"/>
    </source>
</evidence>
<dbReference type="EMBL" id="CP011388">
    <property type="protein sequence ID" value="ANE46049.1"/>
    <property type="molecule type" value="Genomic_DNA"/>
</dbReference>
<sequence length="240" mass="25166">MKFIQWLGKTVLTTLLVCALSIYTSYFVINMYVEKVLSQFNIKLSGGALQLPELISSMAGGVSGGLTGSGNNGNNGNSEDGKANPGSAEADGSVDGTNQSRDEGTNPSANQGTDQGGSNFGSGTGAEDSPVAGSGTEGATGGAGAFDEEAVEVWNQESGEQDEVVMSPDELQKKKDSLSFEEKAKVFELMQKKLPPEEMQRISGFMEDGITEAELGSVKELLAKYFTDAEYAELIVVFGG</sequence>
<keyword evidence="2" id="KW-0812">Transmembrane</keyword>
<feature type="region of interest" description="Disordered" evidence="1">
    <location>
        <begin position="66"/>
        <end position="143"/>
    </location>
</feature>
<keyword evidence="2" id="KW-1133">Transmembrane helix</keyword>
<reference evidence="3 4" key="1">
    <citation type="submission" date="2015-01" db="EMBL/GenBank/DDBJ databases">
        <title>Paenibacillus swuensis/DY6/whole genome sequencing.</title>
        <authorList>
            <person name="Kim M.K."/>
            <person name="Srinivasan S."/>
            <person name="Lee J.-J."/>
        </authorList>
    </citation>
    <scope>NUCLEOTIDE SEQUENCE [LARGE SCALE GENOMIC DNA]</scope>
    <source>
        <strain evidence="3 4">DY6</strain>
    </source>
</reference>
<name>A0A172TG62_9BACL</name>